<name>A0ABY8IZF6_9BACI</name>
<proteinExistence type="predicted"/>
<keyword evidence="2" id="KW-1185">Reference proteome</keyword>
<organism evidence="1 2">
    <name type="scientific">Halobacillus naozhouensis</name>
    <dbReference type="NCBI Taxonomy" id="554880"/>
    <lineage>
        <taxon>Bacteria</taxon>
        <taxon>Bacillati</taxon>
        <taxon>Bacillota</taxon>
        <taxon>Bacilli</taxon>
        <taxon>Bacillales</taxon>
        <taxon>Bacillaceae</taxon>
        <taxon>Halobacillus</taxon>
    </lineage>
</organism>
<gene>
    <name evidence="1" type="ORF">P9989_04350</name>
</gene>
<evidence type="ECO:0000313" key="1">
    <source>
        <dbReference type="EMBL" id="WFT75628.1"/>
    </source>
</evidence>
<protein>
    <recommendedName>
        <fullName evidence="3">NETI protein</fullName>
    </recommendedName>
</protein>
<reference evidence="1 2" key="1">
    <citation type="submission" date="2023-04" db="EMBL/GenBank/DDBJ databases">
        <title>Genome sequence of Halobacillus naozhouensis KACC 21980.</title>
        <authorList>
            <person name="Kim S."/>
            <person name="Heo J."/>
            <person name="Kwon S.-W."/>
        </authorList>
    </citation>
    <scope>NUCLEOTIDE SEQUENCE [LARGE SCALE GENOMIC DNA]</scope>
    <source>
        <strain evidence="1 2">KCTC 13234</strain>
    </source>
</reference>
<sequence>MKVNTLTLEKMKRIAAMLQKQGVNVELIKKPKPLDVFPKKQFTVMTDPKL</sequence>
<dbReference type="Proteomes" id="UP001221597">
    <property type="component" value="Chromosome"/>
</dbReference>
<accession>A0ABY8IZF6</accession>
<evidence type="ECO:0000313" key="2">
    <source>
        <dbReference type="Proteomes" id="UP001221597"/>
    </source>
</evidence>
<dbReference type="EMBL" id="CP121671">
    <property type="protein sequence ID" value="WFT75628.1"/>
    <property type="molecule type" value="Genomic_DNA"/>
</dbReference>
<evidence type="ECO:0008006" key="3">
    <source>
        <dbReference type="Google" id="ProtNLM"/>
    </source>
</evidence>
<dbReference type="RefSeq" id="WP_283077594.1">
    <property type="nucleotide sequence ID" value="NZ_CP121671.1"/>
</dbReference>